<gene>
    <name evidence="2" type="ORF">VFPPC_07476</name>
</gene>
<evidence type="ECO:0000313" key="3">
    <source>
        <dbReference type="Proteomes" id="UP000078397"/>
    </source>
</evidence>
<protein>
    <submittedName>
        <fullName evidence="2">Protein kinase-like protein</fullName>
    </submittedName>
</protein>
<dbReference type="RefSeq" id="XP_022284345.1">
    <property type="nucleotide sequence ID" value="XM_022428560.1"/>
</dbReference>
<dbReference type="GeneID" id="28850320"/>
<dbReference type="AlphaFoldDB" id="A0A179FKU3"/>
<accession>A0A179FKU3</accession>
<dbReference type="GO" id="GO:0016301">
    <property type="term" value="F:kinase activity"/>
    <property type="evidence" value="ECO:0007669"/>
    <property type="project" value="UniProtKB-KW"/>
</dbReference>
<sequence length="88" mass="9484">MTSGTRQESSRAALPPNKPPSPQRLITVRSTCCRFNEKGCKCPSSSKNGLACFNMTDCGPASPDVLIARRVALMDPWGTRSASQRVSL</sequence>
<keyword evidence="3" id="KW-1185">Reference proteome</keyword>
<reference evidence="2 3" key="1">
    <citation type="journal article" date="2016" name="PLoS Pathog.">
        <title>Biosynthesis of antibiotic leucinostatins in bio-control fungus Purpureocillium lilacinum and their inhibition on phytophthora revealed by genome mining.</title>
        <authorList>
            <person name="Wang G."/>
            <person name="Liu Z."/>
            <person name="Lin R."/>
            <person name="Li E."/>
            <person name="Mao Z."/>
            <person name="Ling J."/>
            <person name="Yang Y."/>
            <person name="Yin W.B."/>
            <person name="Xie B."/>
        </authorList>
    </citation>
    <scope>NUCLEOTIDE SEQUENCE [LARGE SCALE GENOMIC DNA]</scope>
    <source>
        <strain evidence="2">170</strain>
    </source>
</reference>
<comment type="caution">
    <text evidence="2">The sequence shown here is derived from an EMBL/GenBank/DDBJ whole genome shotgun (WGS) entry which is preliminary data.</text>
</comment>
<evidence type="ECO:0000313" key="2">
    <source>
        <dbReference type="EMBL" id="OAQ65831.2"/>
    </source>
</evidence>
<organism evidence="2 3">
    <name type="scientific">Pochonia chlamydosporia 170</name>
    <dbReference type="NCBI Taxonomy" id="1380566"/>
    <lineage>
        <taxon>Eukaryota</taxon>
        <taxon>Fungi</taxon>
        <taxon>Dikarya</taxon>
        <taxon>Ascomycota</taxon>
        <taxon>Pezizomycotina</taxon>
        <taxon>Sordariomycetes</taxon>
        <taxon>Hypocreomycetidae</taxon>
        <taxon>Hypocreales</taxon>
        <taxon>Clavicipitaceae</taxon>
        <taxon>Pochonia</taxon>
    </lineage>
</organism>
<dbReference type="KEGG" id="pchm:VFPPC_07476"/>
<dbReference type="EMBL" id="LSBJ02000004">
    <property type="protein sequence ID" value="OAQ65831.2"/>
    <property type="molecule type" value="Genomic_DNA"/>
</dbReference>
<name>A0A179FKU3_METCM</name>
<proteinExistence type="predicted"/>
<feature type="region of interest" description="Disordered" evidence="1">
    <location>
        <begin position="1"/>
        <end position="23"/>
    </location>
</feature>
<dbReference type="Proteomes" id="UP000078397">
    <property type="component" value="Unassembled WGS sequence"/>
</dbReference>
<evidence type="ECO:0000256" key="1">
    <source>
        <dbReference type="SAM" id="MobiDB-lite"/>
    </source>
</evidence>